<sequence>MTKGDYVHESFYSQFFVRIILCLNRGNSNLYLSGNNLAGAGFGLSKYKLFFDILADYWYNNYMVFSLRIFMVNKRKKNIAAKVLFDQKFLSLIGLTAIILISLPFAKNAVKQSRINKEISNFKKEIAALQDKSTNLKNFVSYLESDQFIEDQARLNLNLKKSGEELTVIKTPASGSGYASSSSGRLIFDIPGYNREAREQELSNPRKWLNYFF</sequence>
<gene>
    <name evidence="2" type="ORF">A3H09_01020</name>
</gene>
<keyword evidence="1" id="KW-1133">Transmembrane helix</keyword>
<evidence type="ECO:0008006" key="4">
    <source>
        <dbReference type="Google" id="ProtNLM"/>
    </source>
</evidence>
<reference evidence="2 3" key="1">
    <citation type="journal article" date="2016" name="Nat. Commun.">
        <title>Thousands of microbial genomes shed light on interconnected biogeochemical processes in an aquifer system.</title>
        <authorList>
            <person name="Anantharaman K."/>
            <person name="Brown C.T."/>
            <person name="Hug L.A."/>
            <person name="Sharon I."/>
            <person name="Castelle C.J."/>
            <person name="Probst A.J."/>
            <person name="Thomas B.C."/>
            <person name="Singh A."/>
            <person name="Wilkins M.J."/>
            <person name="Karaoz U."/>
            <person name="Brodie E.L."/>
            <person name="Williams K.H."/>
            <person name="Hubbard S.S."/>
            <person name="Banfield J.F."/>
        </authorList>
    </citation>
    <scope>NUCLEOTIDE SEQUENCE [LARGE SCALE GENOMIC DNA]</scope>
</reference>
<keyword evidence="1" id="KW-0812">Transmembrane</keyword>
<dbReference type="AlphaFoldDB" id="A0A1F5SVI5"/>
<accession>A0A1F5SVI5</accession>
<dbReference type="Pfam" id="PF04977">
    <property type="entry name" value="DivIC"/>
    <property type="match status" value="1"/>
</dbReference>
<dbReference type="EMBL" id="MFFY01000039">
    <property type="protein sequence ID" value="OGF30745.1"/>
    <property type="molecule type" value="Genomic_DNA"/>
</dbReference>
<dbReference type="InterPro" id="IPR007060">
    <property type="entry name" value="FtsL/DivIC"/>
</dbReference>
<evidence type="ECO:0000313" key="3">
    <source>
        <dbReference type="Proteomes" id="UP000176915"/>
    </source>
</evidence>
<name>A0A1F5SVI5_9BACT</name>
<evidence type="ECO:0000256" key="1">
    <source>
        <dbReference type="SAM" id="Phobius"/>
    </source>
</evidence>
<dbReference type="Proteomes" id="UP000176915">
    <property type="component" value="Unassembled WGS sequence"/>
</dbReference>
<feature type="transmembrane region" description="Helical" evidence="1">
    <location>
        <begin position="89"/>
        <end position="106"/>
    </location>
</feature>
<keyword evidence="1" id="KW-0472">Membrane</keyword>
<evidence type="ECO:0000313" key="2">
    <source>
        <dbReference type="EMBL" id="OGF30745.1"/>
    </source>
</evidence>
<feature type="transmembrane region" description="Helical" evidence="1">
    <location>
        <begin position="49"/>
        <end position="69"/>
    </location>
</feature>
<comment type="caution">
    <text evidence="2">The sequence shown here is derived from an EMBL/GenBank/DDBJ whole genome shotgun (WGS) entry which is preliminary data.</text>
</comment>
<organism evidence="2 3">
    <name type="scientific">Candidatus Falkowbacteria bacterium RIFCSPLOWO2_12_FULL_45_13</name>
    <dbReference type="NCBI Taxonomy" id="1797991"/>
    <lineage>
        <taxon>Bacteria</taxon>
        <taxon>Candidatus Falkowiibacteriota</taxon>
    </lineage>
</organism>
<proteinExistence type="predicted"/>
<protein>
    <recommendedName>
        <fullName evidence="4">Cell division protein FtsL</fullName>
    </recommendedName>
</protein>